<sequence length="172" mass="18778">MTAQALAGALADDGRRRVFAAIVLDGGDVAAVAARTGLPARQVATAVRRLADAGVVIDTGGELRVDVDRLREAARTAEPVGRSEDPTQRVLRIFLRDGVLVGLPAQRGRRRVLLAHVAGSFEPGVRYPERRVDEMLRRWCDGGGTDHVTLRRHLVDECLLAREQGVYWRIGP</sequence>
<reference evidence="3" key="1">
    <citation type="submission" date="2016-06" db="EMBL/GenBank/DDBJ databases">
        <authorList>
            <person name="Varghese N."/>
            <person name="Submissions Spin"/>
        </authorList>
    </citation>
    <scope>NUCLEOTIDE SEQUENCE [LARGE SCALE GENOMIC DNA]</scope>
    <source>
        <strain evidence="3">DSM 45161</strain>
    </source>
</reference>
<evidence type="ECO:0000313" key="2">
    <source>
        <dbReference type="EMBL" id="SCG35499.1"/>
    </source>
</evidence>
<evidence type="ECO:0000313" key="3">
    <source>
        <dbReference type="Proteomes" id="UP000198215"/>
    </source>
</evidence>
<accession>A0A1C5GNZ6</accession>
<keyword evidence="3" id="KW-1185">Reference proteome</keyword>
<gene>
    <name evidence="2" type="ORF">GA0070614_0176</name>
</gene>
<dbReference type="InterPro" id="IPR018656">
    <property type="entry name" value="DUF2087"/>
</dbReference>
<feature type="domain" description="DUF2087" evidence="1">
    <location>
        <begin position="100"/>
        <end position="169"/>
    </location>
</feature>
<organism evidence="2 3">
    <name type="scientific">Micromonospora coxensis</name>
    <dbReference type="NCBI Taxonomy" id="356852"/>
    <lineage>
        <taxon>Bacteria</taxon>
        <taxon>Bacillati</taxon>
        <taxon>Actinomycetota</taxon>
        <taxon>Actinomycetes</taxon>
        <taxon>Micromonosporales</taxon>
        <taxon>Micromonosporaceae</taxon>
        <taxon>Micromonospora</taxon>
    </lineage>
</organism>
<dbReference type="Pfam" id="PF09860">
    <property type="entry name" value="DUF2087"/>
    <property type="match status" value="1"/>
</dbReference>
<evidence type="ECO:0000259" key="1">
    <source>
        <dbReference type="Pfam" id="PF09860"/>
    </source>
</evidence>
<proteinExistence type="predicted"/>
<dbReference type="AlphaFoldDB" id="A0A1C5GNZ6"/>
<dbReference type="EMBL" id="LT607753">
    <property type="protein sequence ID" value="SCG35499.1"/>
    <property type="molecule type" value="Genomic_DNA"/>
</dbReference>
<dbReference type="OrthoDB" id="529288at2"/>
<protein>
    <recommendedName>
        <fullName evidence="1">DUF2087 domain-containing protein</fullName>
    </recommendedName>
</protein>
<dbReference type="Proteomes" id="UP000198215">
    <property type="component" value="Chromosome I"/>
</dbReference>
<name>A0A1C5GNZ6_9ACTN</name>
<dbReference type="RefSeq" id="WP_088979119.1">
    <property type="nucleotide sequence ID" value="NZ_LT607753.1"/>
</dbReference>